<evidence type="ECO:0000313" key="2">
    <source>
        <dbReference type="Proteomes" id="UP000003112"/>
    </source>
</evidence>
<name>E6K3K3_9BACT</name>
<reference evidence="1 2" key="1">
    <citation type="submission" date="2010-10" db="EMBL/GenBank/DDBJ databases">
        <authorList>
            <person name="Muzny D."/>
            <person name="Qin X."/>
            <person name="Deng J."/>
            <person name="Jiang H."/>
            <person name="Liu Y."/>
            <person name="Qu J."/>
            <person name="Song X.-Z."/>
            <person name="Zhang L."/>
            <person name="Thornton R."/>
            <person name="Coyle M."/>
            <person name="Francisco L."/>
            <person name="Jackson L."/>
            <person name="Javaid M."/>
            <person name="Korchina V."/>
            <person name="Kovar C."/>
            <person name="Mata R."/>
            <person name="Mathew T."/>
            <person name="Ngo R."/>
            <person name="Nguyen L."/>
            <person name="Nguyen N."/>
            <person name="Okwuonu G."/>
            <person name="Ongeri F."/>
            <person name="Pham C."/>
            <person name="Simmons D."/>
            <person name="Wilczek-Boney K."/>
            <person name="Hale W."/>
            <person name="Jakkamsetti A."/>
            <person name="Pham P."/>
            <person name="Ruth R."/>
            <person name="San Lucas F."/>
            <person name="Warren J."/>
            <person name="Zhang J."/>
            <person name="Zhao Z."/>
            <person name="Zhou C."/>
            <person name="Zhu D."/>
            <person name="Lee S."/>
            <person name="Bess C."/>
            <person name="Blankenburg K."/>
            <person name="Forbes L."/>
            <person name="Fu Q."/>
            <person name="Gubbala S."/>
            <person name="Hirani K."/>
            <person name="Jayaseelan J.C."/>
            <person name="Lara F."/>
            <person name="Munidasa M."/>
            <person name="Palculict T."/>
            <person name="Patil S."/>
            <person name="Pu L.-L."/>
            <person name="Saada N."/>
            <person name="Tang L."/>
            <person name="Weissenberger G."/>
            <person name="Zhu Y."/>
            <person name="Hemphill L."/>
            <person name="Shang Y."/>
            <person name="Youmans B."/>
            <person name="Ayvaz T."/>
            <person name="Ross M."/>
            <person name="Santibanez J."/>
            <person name="Aqrawi P."/>
            <person name="Gross S."/>
            <person name="Joshi V."/>
            <person name="Fowler G."/>
            <person name="Nazareth L."/>
            <person name="Reid J."/>
            <person name="Worley K."/>
            <person name="Petrosino J."/>
            <person name="Highlander S."/>
            <person name="Gibbs R."/>
        </authorList>
    </citation>
    <scope>NUCLEOTIDE SEQUENCE [LARGE SCALE GENOMIC DNA]</scope>
    <source>
        <strain evidence="1 2">ATCC 33574</strain>
    </source>
</reference>
<comment type="caution">
    <text evidence="1">The sequence shown here is derived from an EMBL/GenBank/DDBJ whole genome shotgun (WGS) entry which is preliminary data.</text>
</comment>
<dbReference type="RefSeq" id="WP_004342396.1">
    <property type="nucleotide sequence ID" value="NZ_GL586311.1"/>
</dbReference>
<dbReference type="HOGENOM" id="CLU_3156235_0_0_10"/>
<protein>
    <submittedName>
        <fullName evidence="1">Uncharacterized protein</fullName>
    </submittedName>
</protein>
<dbReference type="Proteomes" id="UP000003112">
    <property type="component" value="Unassembled WGS sequence"/>
</dbReference>
<sequence length="48" mass="5208">MRKSASRSRPGAWLLHGPRMAAAQVVQRLCTECATAMHQTRGSQPADS</sequence>
<proteinExistence type="predicted"/>
<evidence type="ECO:0000313" key="1">
    <source>
        <dbReference type="EMBL" id="EFU31771.1"/>
    </source>
</evidence>
<gene>
    <name evidence="1" type="ORF">HMPREF6485_0156</name>
</gene>
<dbReference type="EMBL" id="AEPD01000006">
    <property type="protein sequence ID" value="EFU31771.1"/>
    <property type="molecule type" value="Genomic_DNA"/>
</dbReference>
<accession>E6K3K3</accession>
<organism evidence="1 2">
    <name type="scientific">Segatella buccae ATCC 33574</name>
    <dbReference type="NCBI Taxonomy" id="873513"/>
    <lineage>
        <taxon>Bacteria</taxon>
        <taxon>Pseudomonadati</taxon>
        <taxon>Bacteroidota</taxon>
        <taxon>Bacteroidia</taxon>
        <taxon>Bacteroidales</taxon>
        <taxon>Prevotellaceae</taxon>
        <taxon>Segatella</taxon>
    </lineage>
</organism>
<dbReference type="GeneID" id="93537521"/>
<dbReference type="AlphaFoldDB" id="E6K3K3"/>
<keyword evidence="2" id="KW-1185">Reference proteome</keyword>